<dbReference type="InterPro" id="IPR036397">
    <property type="entry name" value="RNaseH_sf"/>
</dbReference>
<keyword evidence="2" id="KW-1185">Reference proteome</keyword>
<dbReference type="KEGG" id="vg:54999364"/>
<dbReference type="EMBL" id="MH645904">
    <property type="protein sequence ID" value="AXQ66639.1"/>
    <property type="molecule type" value="Genomic_DNA"/>
</dbReference>
<dbReference type="GO" id="GO:0003676">
    <property type="term" value="F:nucleic acid binding"/>
    <property type="evidence" value="ECO:0007669"/>
    <property type="project" value="InterPro"/>
</dbReference>
<organism evidence="1 2">
    <name type="scientific">Vibrio phage vB_VpS_PG07</name>
    <dbReference type="NCBI Taxonomy" id="2301664"/>
    <lineage>
        <taxon>Viruses</taxon>
        <taxon>Duplodnaviria</taxon>
        <taxon>Heunggongvirae</taxon>
        <taxon>Uroviricota</taxon>
        <taxon>Caudoviricetes</taxon>
        <taxon>Demerecviridae</taxon>
        <taxon>Pogseptimavirus</taxon>
        <taxon>Pogseptimavirus PG07</taxon>
    </lineage>
</organism>
<evidence type="ECO:0000313" key="1">
    <source>
        <dbReference type="EMBL" id="AXQ66639.1"/>
    </source>
</evidence>
<name>A0A385E7F6_9CAUD</name>
<sequence>MHIYCDGSATATTKKGIALTAGWSVVTNSKVFYGHCKAHTTARENTTTATIPELTALLYALKIAQEGDVIHTDQERLLDELLVKGALGGGKLLKLEQPKWNPGRSRVQHLKFYINELMKKKQGVTIQFTPREQSKYSKGNLPCYLADTFARLGRDQHLPGEVLTKRLKGRKPVYV</sequence>
<dbReference type="Proteomes" id="UP000263435">
    <property type="component" value="Segment"/>
</dbReference>
<proteinExistence type="predicted"/>
<dbReference type="InterPro" id="IPR012337">
    <property type="entry name" value="RNaseH-like_sf"/>
</dbReference>
<dbReference type="Gene3D" id="3.30.420.10">
    <property type="entry name" value="Ribonuclease H-like superfamily/Ribonuclease H"/>
    <property type="match status" value="1"/>
</dbReference>
<dbReference type="SUPFAM" id="SSF53098">
    <property type="entry name" value="Ribonuclease H-like"/>
    <property type="match status" value="1"/>
</dbReference>
<dbReference type="RefSeq" id="YP_009808461.1">
    <property type="nucleotide sequence ID" value="NC_048041.1"/>
</dbReference>
<reference evidence="1 2" key="1">
    <citation type="submission" date="2018-07" db="EMBL/GenBank/DDBJ databases">
        <title>Sequencing of PG07.</title>
        <authorList>
            <person name="Ding T."/>
        </authorList>
    </citation>
    <scope>NUCLEOTIDE SEQUENCE [LARGE SCALE GENOMIC DNA]</scope>
</reference>
<evidence type="ECO:0000313" key="2">
    <source>
        <dbReference type="Proteomes" id="UP000263435"/>
    </source>
</evidence>
<protein>
    <submittedName>
        <fullName evidence="1">Ribonuclease HI</fullName>
    </submittedName>
</protein>
<accession>A0A385E7F6</accession>
<dbReference type="GeneID" id="54999364"/>